<evidence type="ECO:0000256" key="2">
    <source>
        <dbReference type="ARBA" id="ARBA00004286"/>
    </source>
</evidence>
<proteinExistence type="inferred from homology"/>
<feature type="domain" description="RecF/RecN/SMC N-terminal" evidence="14">
    <location>
        <begin position="260"/>
        <end position="1299"/>
    </location>
</feature>
<dbReference type="EnsemblMetazoa" id="SSS_8960s_mrna">
    <property type="protein sequence ID" value="KAF7493986.1"/>
    <property type="gene ID" value="SSS_8960"/>
</dbReference>
<dbReference type="SUPFAM" id="SSF75553">
    <property type="entry name" value="Smc hinge domain"/>
    <property type="match status" value="1"/>
</dbReference>
<dbReference type="PANTHER" id="PTHR19306:SF6">
    <property type="entry name" value="STRUCTURAL MAINTENANCE OF CHROMOSOMES PROTEIN 6"/>
    <property type="match status" value="1"/>
</dbReference>
<accession>A0A834RE81</accession>
<dbReference type="OrthoDB" id="10072614at2759"/>
<dbReference type="InterPro" id="IPR036277">
    <property type="entry name" value="SMC_hinge_sf"/>
</dbReference>
<feature type="region of interest" description="Disordered" evidence="13">
    <location>
        <begin position="64"/>
        <end position="98"/>
    </location>
</feature>
<keyword evidence="6" id="KW-0227">DNA damage</keyword>
<dbReference type="InterPro" id="IPR027417">
    <property type="entry name" value="P-loop_NTPase"/>
</dbReference>
<dbReference type="SUPFAM" id="SSF52540">
    <property type="entry name" value="P-loop containing nucleoside triphosphate hydrolases"/>
    <property type="match status" value="2"/>
</dbReference>
<dbReference type="GO" id="GO:0003697">
    <property type="term" value="F:single-stranded DNA binding"/>
    <property type="evidence" value="ECO:0007669"/>
    <property type="project" value="TreeGrafter"/>
</dbReference>
<evidence type="ECO:0000256" key="13">
    <source>
        <dbReference type="SAM" id="MobiDB-lite"/>
    </source>
</evidence>
<evidence type="ECO:0000313" key="15">
    <source>
        <dbReference type="EMBL" id="KAF7493986.1"/>
    </source>
</evidence>
<evidence type="ECO:0000256" key="10">
    <source>
        <dbReference type="ARBA" id="ARBA00023204"/>
    </source>
</evidence>
<reference evidence="15" key="2">
    <citation type="submission" date="2020-01" db="EMBL/GenBank/DDBJ databases">
        <authorList>
            <person name="Korhonen P.K.K."/>
            <person name="Guangxu M.G."/>
            <person name="Wang T.W."/>
            <person name="Stroehlein A.J.S."/>
            <person name="Young N.D."/>
            <person name="Ang C.-S.A."/>
            <person name="Fernando D.W.F."/>
            <person name="Lu H.L."/>
            <person name="Taylor S.T."/>
            <person name="Ehtesham M.E.M."/>
            <person name="Najaraj S.H.N."/>
            <person name="Harsha G.H.G."/>
            <person name="Madugundu A.M."/>
            <person name="Renuse S.R."/>
            <person name="Holt D.H."/>
            <person name="Pandey A.P."/>
            <person name="Papenfuss A.P."/>
            <person name="Gasser R.B.G."/>
            <person name="Fischer K.F."/>
        </authorList>
    </citation>
    <scope>NUCLEOTIDE SEQUENCE</scope>
    <source>
        <strain evidence="15">SSS_KF_BRIS2020</strain>
    </source>
</reference>
<evidence type="ECO:0000256" key="6">
    <source>
        <dbReference type="ARBA" id="ARBA00022763"/>
    </source>
</evidence>
<dbReference type="Pfam" id="PF02463">
    <property type="entry name" value="SMC_N"/>
    <property type="match status" value="1"/>
</dbReference>
<feature type="coiled-coil region" evidence="12">
    <location>
        <begin position="919"/>
        <end position="1094"/>
    </location>
</feature>
<evidence type="ECO:0000259" key="14">
    <source>
        <dbReference type="Pfam" id="PF02463"/>
    </source>
</evidence>
<reference evidence="16" key="3">
    <citation type="submission" date="2022-06" db="UniProtKB">
        <authorList>
            <consortium name="EnsemblMetazoa"/>
        </authorList>
    </citation>
    <scope>IDENTIFICATION</scope>
</reference>
<evidence type="ECO:0000313" key="16">
    <source>
        <dbReference type="EnsemblMetazoa" id="KAF7493986.1"/>
    </source>
</evidence>
<evidence type="ECO:0000313" key="17">
    <source>
        <dbReference type="Proteomes" id="UP000070412"/>
    </source>
</evidence>
<dbReference type="GO" id="GO:0005524">
    <property type="term" value="F:ATP binding"/>
    <property type="evidence" value="ECO:0007669"/>
    <property type="project" value="UniProtKB-KW"/>
</dbReference>
<keyword evidence="7" id="KW-0067">ATP-binding</keyword>
<sequence>MPLLTRKRKSTVLFDNDENDISSMQSFSIRNIKNESQSSSSPLSSINSNQFETIASRQNQMNIFKNKNPNSSKSSPDSINQFENDENPKISKPKRSQKVIPLVNEEIEENSIDRNLNHSNNENKNKRQKRDKKFDRNRESIAKTLETETLETNDQQMYDPIDVLETTRNESCFDRENFRACLEVSTQNLSSQSIGEFARIEETFVSSPKETSQSQLIPEITLLSSQRNNEINDSPEKNLNALMEIDDDDSVDDVDGNLGYIESITLQNFMCHTNFHLEFGSRINFIIGQNGSGKSAILNGIVLGLGGRASATNRGSGLSSFVKNGETKAKIIIKLSNYAHGQTNQESSYMFERYGKSITIERTIYISGYSSYRIRSESNKVISEKKEELDNILKHFLIYIDNPICVLTQEISKNFLNSKNASDKYKFFVKATQIEDTQNDYEIANSNYENSLQLMQEKTEVYQVLARKLKDLRNQVKIIEKLRNIFEQSKNLKYEKFWAEVKESEKNLNILQSNLFDCEKNLSKCVAKIGEKDEKIKTLDEQKTLLDQKLNNFCSQLEQAQNAIIEAKRTASDGRKRLADTEINLRVIQNDLNLHIKEISALQKRIYGIEKSSQECEEMNIEALIETKTKEMNAIKDEEKELKEKVLYLQQENEEFIKKKIQFNEENRKIEAQVSSYKAEIDRIGRSEQNRLGRYGSKFPELNAQIDLVYRQKKFKHRPFGPIGEYIRLKDDSAALAVECCLKSFLFAYVVDNGDDANVLKSIMNRLFINQKPPTIIIRKYSPLHDVSRTETISERFQNFLQLLNIETVNTPVANCLIDHLRIEQILFIPNFREAQHILLRKESVPKNCNIAYTADGDLMYPSTNRSDYKCYPNKRVKLARILVKDQARTKKHYQTSIETLKTQQLSVCDQLKEVFQKIEENKKSIITLNHQMNKLKMEQLNLENKIQELKSKILIEPIEAQALREEVQKLENERGLLQKQADKIKEERSILSNDYSELEANVDIKNKLYQEMIDSRQPIQNESDRLSEQILLLKQQIDRFQADKSSIEQMKHDLEQSLQTNRGELVRLEQKALEECDNRRIETEKTVKQIDKEINELNSIINDNQSMLDSQLQSEIIGKHHEMKSSCERLESDLRSVRKYYKMFEYSMNQRKKAYLKMRTYMAYIVDYLFKNFLSNKDFIGKIEVNYQKIDDEAQENTIGDSKRKAKTLDIEIKPRHKEFDSQASEINSYSSTKSLSGGERSFSTVAFIISLWNICRSPFKILDEVDVFMDMINRKISLDTMIEYASTKSNKQYIFLSPLQIQQLQHTEDVRIFQMPDPER</sequence>
<dbReference type="GO" id="GO:0003684">
    <property type="term" value="F:damaged DNA binding"/>
    <property type="evidence" value="ECO:0007669"/>
    <property type="project" value="TreeGrafter"/>
</dbReference>
<keyword evidence="4" id="KW-0158">Chromosome</keyword>
<dbReference type="OMA" id="MCHDHFY"/>
<dbReference type="InterPro" id="IPR003395">
    <property type="entry name" value="RecF/RecN/SMC_N"/>
</dbReference>
<feature type="compositionally biased region" description="Low complexity" evidence="13">
    <location>
        <begin position="64"/>
        <end position="80"/>
    </location>
</feature>
<organism evidence="15">
    <name type="scientific">Sarcoptes scabiei</name>
    <name type="common">Itch mite</name>
    <name type="synonym">Acarus scabiei</name>
    <dbReference type="NCBI Taxonomy" id="52283"/>
    <lineage>
        <taxon>Eukaryota</taxon>
        <taxon>Metazoa</taxon>
        <taxon>Ecdysozoa</taxon>
        <taxon>Arthropoda</taxon>
        <taxon>Chelicerata</taxon>
        <taxon>Arachnida</taxon>
        <taxon>Acari</taxon>
        <taxon>Acariformes</taxon>
        <taxon>Sarcoptiformes</taxon>
        <taxon>Astigmata</taxon>
        <taxon>Psoroptidia</taxon>
        <taxon>Sarcoptoidea</taxon>
        <taxon>Sarcoptidae</taxon>
        <taxon>Sarcoptinae</taxon>
        <taxon>Sarcoptes</taxon>
    </lineage>
</organism>
<evidence type="ECO:0000256" key="7">
    <source>
        <dbReference type="ARBA" id="ARBA00022840"/>
    </source>
</evidence>
<keyword evidence="17" id="KW-1185">Reference proteome</keyword>
<dbReference type="GO" id="GO:0000724">
    <property type="term" value="P:double-strand break repair via homologous recombination"/>
    <property type="evidence" value="ECO:0007669"/>
    <property type="project" value="TreeGrafter"/>
</dbReference>
<evidence type="ECO:0000256" key="11">
    <source>
        <dbReference type="ARBA" id="ARBA00023242"/>
    </source>
</evidence>
<comment type="subcellular location">
    <subcellularLocation>
        <location evidence="2">Chromosome</location>
    </subcellularLocation>
    <subcellularLocation>
        <location evidence="1">Nucleus</location>
    </subcellularLocation>
</comment>
<comment type="similarity">
    <text evidence="3">Belongs to the SMC family. SMC6 subfamily.</text>
</comment>
<evidence type="ECO:0000256" key="12">
    <source>
        <dbReference type="SAM" id="Coils"/>
    </source>
</evidence>
<keyword evidence="9" id="KW-0233">DNA recombination</keyword>
<evidence type="ECO:0000256" key="9">
    <source>
        <dbReference type="ARBA" id="ARBA00023172"/>
    </source>
</evidence>
<evidence type="ECO:0000256" key="3">
    <source>
        <dbReference type="ARBA" id="ARBA00006793"/>
    </source>
</evidence>
<keyword evidence="11" id="KW-0539">Nucleus</keyword>
<dbReference type="Proteomes" id="UP000070412">
    <property type="component" value="Unassembled WGS sequence"/>
</dbReference>
<evidence type="ECO:0000256" key="8">
    <source>
        <dbReference type="ARBA" id="ARBA00023054"/>
    </source>
</evidence>
<keyword evidence="5" id="KW-0547">Nucleotide-binding</keyword>
<dbReference type="EMBL" id="WVUK01000054">
    <property type="protein sequence ID" value="KAF7493986.1"/>
    <property type="molecule type" value="Genomic_DNA"/>
</dbReference>
<evidence type="ECO:0000256" key="1">
    <source>
        <dbReference type="ARBA" id="ARBA00004123"/>
    </source>
</evidence>
<dbReference type="GO" id="GO:0035861">
    <property type="term" value="C:site of double-strand break"/>
    <property type="evidence" value="ECO:0007669"/>
    <property type="project" value="TreeGrafter"/>
</dbReference>
<keyword evidence="10" id="KW-0234">DNA repair</keyword>
<dbReference type="GO" id="GO:0005634">
    <property type="term" value="C:nucleus"/>
    <property type="evidence" value="ECO:0007669"/>
    <property type="project" value="UniProtKB-SubCell"/>
</dbReference>
<evidence type="ECO:0000256" key="5">
    <source>
        <dbReference type="ARBA" id="ARBA00022741"/>
    </source>
</evidence>
<dbReference type="GO" id="GO:0030915">
    <property type="term" value="C:Smc5-Smc6 complex"/>
    <property type="evidence" value="ECO:0007669"/>
    <property type="project" value="TreeGrafter"/>
</dbReference>
<name>A0A834RE81_SARSC</name>
<protein>
    <submittedName>
        <fullName evidence="15">Structural maintenance of chromosomes protein 6</fullName>
    </submittedName>
</protein>
<keyword evidence="8 12" id="KW-0175">Coiled coil</keyword>
<dbReference type="GO" id="GO:0051276">
    <property type="term" value="P:chromosome organization"/>
    <property type="evidence" value="ECO:0007669"/>
    <property type="project" value="InterPro"/>
</dbReference>
<dbReference type="PANTHER" id="PTHR19306">
    <property type="entry name" value="STRUCTURAL MAINTENANCE OF CHROMOSOMES 5,6 SMC5, SMC6"/>
    <property type="match status" value="1"/>
</dbReference>
<reference evidence="17" key="1">
    <citation type="journal article" date="2020" name="PLoS Negl. Trop. Dis.">
        <title>High-quality nuclear genome for Sarcoptes scabiei-A critical resource for a neglected parasite.</title>
        <authorList>
            <person name="Korhonen P.K."/>
            <person name="Gasser R.B."/>
            <person name="Ma G."/>
            <person name="Wang T."/>
            <person name="Stroehlein A.J."/>
            <person name="Young N.D."/>
            <person name="Ang C.S."/>
            <person name="Fernando D.D."/>
            <person name="Lu H.C."/>
            <person name="Taylor S."/>
            <person name="Reynolds S.L."/>
            <person name="Mofiz E."/>
            <person name="Najaraj S.H."/>
            <person name="Gowda H."/>
            <person name="Madugundu A."/>
            <person name="Renuse S."/>
            <person name="Holt D."/>
            <person name="Pandey A."/>
            <person name="Papenfuss A.T."/>
            <person name="Fischer K."/>
        </authorList>
    </citation>
    <scope>NUCLEOTIDE SEQUENCE [LARGE SCALE GENOMIC DNA]</scope>
</reference>
<feature type="region of interest" description="Disordered" evidence="13">
    <location>
        <begin position="111"/>
        <end position="138"/>
    </location>
</feature>
<dbReference type="Gene3D" id="1.10.287.1490">
    <property type="match status" value="1"/>
</dbReference>
<evidence type="ECO:0000256" key="4">
    <source>
        <dbReference type="ARBA" id="ARBA00022454"/>
    </source>
</evidence>
<feature type="coiled-coil region" evidence="12">
    <location>
        <begin position="455"/>
        <end position="521"/>
    </location>
</feature>
<gene>
    <name evidence="15" type="ORF">SSS_8960</name>
</gene>
<dbReference type="Gene3D" id="3.40.50.300">
    <property type="entry name" value="P-loop containing nucleotide triphosphate hydrolases"/>
    <property type="match status" value="2"/>
</dbReference>
<feature type="coiled-coil region" evidence="12">
    <location>
        <begin position="550"/>
        <end position="680"/>
    </location>
</feature>
<feature type="compositionally biased region" description="Basic and acidic residues" evidence="13">
    <location>
        <begin position="111"/>
        <end position="125"/>
    </location>
</feature>